<keyword evidence="3" id="KW-1185">Reference proteome</keyword>
<dbReference type="AlphaFoldDB" id="A0A2P4Z1K4"/>
<comment type="caution">
    <text evidence="2">The sequence shown here is derived from an EMBL/GenBank/DDBJ whole genome shotgun (WGS) entry which is preliminary data.</text>
</comment>
<dbReference type="VEuPathDB" id="CryptoDB:CmeUKMEL1_09970"/>
<feature type="compositionally biased region" description="Polar residues" evidence="1">
    <location>
        <begin position="110"/>
        <end position="122"/>
    </location>
</feature>
<gene>
    <name evidence="2" type="ORF">CmeUKMEL1_09970</name>
</gene>
<dbReference type="EMBL" id="JIBK01000030">
    <property type="protein sequence ID" value="POM83953.1"/>
    <property type="molecule type" value="Genomic_DNA"/>
</dbReference>
<protein>
    <submittedName>
        <fullName evidence="2">Uncharacterized protein</fullName>
    </submittedName>
</protein>
<feature type="region of interest" description="Disordered" evidence="1">
    <location>
        <begin position="97"/>
        <end position="122"/>
    </location>
</feature>
<evidence type="ECO:0000256" key="1">
    <source>
        <dbReference type="SAM" id="MobiDB-lite"/>
    </source>
</evidence>
<organism evidence="2 3">
    <name type="scientific">Cryptosporidium meleagridis</name>
    <dbReference type="NCBI Taxonomy" id="93969"/>
    <lineage>
        <taxon>Eukaryota</taxon>
        <taxon>Sar</taxon>
        <taxon>Alveolata</taxon>
        <taxon>Apicomplexa</taxon>
        <taxon>Conoidasida</taxon>
        <taxon>Coccidia</taxon>
        <taxon>Eucoccidiorida</taxon>
        <taxon>Eimeriorina</taxon>
        <taxon>Cryptosporidiidae</taxon>
        <taxon>Cryptosporidium</taxon>
    </lineage>
</organism>
<feature type="compositionally biased region" description="Acidic residues" evidence="1">
    <location>
        <begin position="100"/>
        <end position="109"/>
    </location>
</feature>
<proteinExistence type="predicted"/>
<evidence type="ECO:0000313" key="3">
    <source>
        <dbReference type="Proteomes" id="UP000236928"/>
    </source>
</evidence>
<reference evidence="2 3" key="1">
    <citation type="submission" date="2014-04" db="EMBL/GenBank/DDBJ databases">
        <title>Comparative Genomics of Cryptosporidium Species.</title>
        <authorList>
            <person name="Silva J.C."/>
            <person name="Su Q."/>
            <person name="Chalmers R."/>
            <person name="Chibucos M.C."/>
            <person name="Elwin K."/>
            <person name="Godinez A."/>
            <person name="Guo F."/>
            <person name="Huynh K."/>
            <person name="Orvis J."/>
            <person name="Ott S."/>
            <person name="Sadzewicz L."/>
            <person name="Sengamalay N."/>
            <person name="Shetty A."/>
            <person name="Sun M."/>
            <person name="Tallon L."/>
            <person name="Xiao L."/>
            <person name="Zhang H."/>
            <person name="Fraser C.M."/>
            <person name="Zhu G."/>
            <person name="Kissinger J."/>
            <person name="Widmer G."/>
        </authorList>
    </citation>
    <scope>NUCLEOTIDE SEQUENCE [LARGE SCALE GENOMIC DNA]</scope>
    <source>
        <strain evidence="2 3">UKMEL1</strain>
    </source>
</reference>
<accession>A0A2P4Z1K4</accession>
<name>A0A2P4Z1K4_9CRYT</name>
<evidence type="ECO:0000313" key="2">
    <source>
        <dbReference type="EMBL" id="POM83953.1"/>
    </source>
</evidence>
<dbReference type="OrthoDB" id="341478at2759"/>
<sequence>MEIEKDILDGPAEFLEKTQNLLINILNELKETINIISKVDPKRQSELEGHIISYYKNVNELSNVLNTKINTMHDNFEFQVNSTIERLMVENQKSFKSEAEIDSNDEEEQGCSNIVLDQSPNV</sequence>
<dbReference type="Proteomes" id="UP000236928">
    <property type="component" value="Unassembled WGS sequence"/>
</dbReference>